<keyword evidence="2" id="KW-0472">Membrane</keyword>
<keyword evidence="2" id="KW-0812">Transmembrane</keyword>
<dbReference type="EMBL" id="CAADRA010007272">
    <property type="protein sequence ID" value="VFT99916.1"/>
    <property type="molecule type" value="Genomic_DNA"/>
</dbReference>
<evidence type="ECO:0000256" key="3">
    <source>
        <dbReference type="SAM" id="SignalP"/>
    </source>
</evidence>
<dbReference type="OrthoDB" id="10367363at2759"/>
<feature type="compositionally biased region" description="Low complexity" evidence="1">
    <location>
        <begin position="109"/>
        <end position="129"/>
    </location>
</feature>
<feature type="transmembrane region" description="Helical" evidence="2">
    <location>
        <begin position="143"/>
        <end position="163"/>
    </location>
</feature>
<accession>A0A485LN36</accession>
<protein>
    <submittedName>
        <fullName evidence="5">Aste57867_23271 protein</fullName>
    </submittedName>
</protein>
<reference evidence="5 6" key="1">
    <citation type="submission" date="2019-03" db="EMBL/GenBank/DDBJ databases">
        <authorList>
            <person name="Gaulin E."/>
            <person name="Dumas B."/>
        </authorList>
    </citation>
    <scope>NUCLEOTIDE SEQUENCE [LARGE SCALE GENOMIC DNA]</scope>
    <source>
        <strain evidence="5">CBS 568.67</strain>
    </source>
</reference>
<proteinExistence type="predicted"/>
<dbReference type="AlphaFoldDB" id="A0A485LN36"/>
<feature type="chain" id="PRO_5036116583" evidence="3">
    <location>
        <begin position="26"/>
        <end position="292"/>
    </location>
</feature>
<gene>
    <name evidence="5" type="primary">Aste57867_23271</name>
    <name evidence="4" type="ORF">As57867_023200</name>
    <name evidence="5" type="ORF">ASTE57867_23271</name>
</gene>
<evidence type="ECO:0000256" key="2">
    <source>
        <dbReference type="SAM" id="Phobius"/>
    </source>
</evidence>
<name>A0A485LN36_9STRA</name>
<reference evidence="4" key="2">
    <citation type="submission" date="2019-06" db="EMBL/GenBank/DDBJ databases">
        <title>Genomics analysis of Aphanomyces spp. identifies a new class of oomycete effector associated with host adaptation.</title>
        <authorList>
            <person name="Gaulin E."/>
        </authorList>
    </citation>
    <scope>NUCLEOTIDE SEQUENCE</scope>
    <source>
        <strain evidence="4">CBS 578.67</strain>
    </source>
</reference>
<evidence type="ECO:0000313" key="5">
    <source>
        <dbReference type="EMBL" id="VFT99916.1"/>
    </source>
</evidence>
<feature type="region of interest" description="Disordered" evidence="1">
    <location>
        <begin position="103"/>
        <end position="129"/>
    </location>
</feature>
<keyword evidence="6" id="KW-1185">Reference proteome</keyword>
<dbReference type="Proteomes" id="UP000332933">
    <property type="component" value="Unassembled WGS sequence"/>
</dbReference>
<sequence length="292" mass="31425">MGWHRRILAASLVTTSAVMATPCHAATLCIMTSGLACNQSVGQCPPCLYLLPTGLACLNKVNHDVGCPIVRNVSLLMDCDNDPTTNQTRPIDPIVLTTIPSSTTAPLRTSSKSTPSSTSLPISTTTASTTTQDVNVPRDLTDVYFALAIGLGLCLLVTLCCLAKRRREQRRLEPPVATDMQVKIFKHAVDANSSNRMRVVSGTSPDVDSNGMSVGVVESASTRRGLVGISVSSSGLSIDEEDDILSTIFMRFRTTNDYAEERYSSFSNLTLSMDSSVDQAIEEEDEPEDVEI</sequence>
<keyword evidence="3" id="KW-0732">Signal</keyword>
<evidence type="ECO:0000313" key="4">
    <source>
        <dbReference type="EMBL" id="KAF0684756.1"/>
    </source>
</evidence>
<dbReference type="EMBL" id="VJMH01007246">
    <property type="protein sequence ID" value="KAF0684756.1"/>
    <property type="molecule type" value="Genomic_DNA"/>
</dbReference>
<organism evidence="5 6">
    <name type="scientific">Aphanomyces stellatus</name>
    <dbReference type="NCBI Taxonomy" id="120398"/>
    <lineage>
        <taxon>Eukaryota</taxon>
        <taxon>Sar</taxon>
        <taxon>Stramenopiles</taxon>
        <taxon>Oomycota</taxon>
        <taxon>Saprolegniomycetes</taxon>
        <taxon>Saprolegniales</taxon>
        <taxon>Verrucalvaceae</taxon>
        <taxon>Aphanomyces</taxon>
    </lineage>
</organism>
<evidence type="ECO:0000313" key="6">
    <source>
        <dbReference type="Proteomes" id="UP000332933"/>
    </source>
</evidence>
<keyword evidence="2" id="KW-1133">Transmembrane helix</keyword>
<feature type="signal peptide" evidence="3">
    <location>
        <begin position="1"/>
        <end position="25"/>
    </location>
</feature>
<evidence type="ECO:0000256" key="1">
    <source>
        <dbReference type="SAM" id="MobiDB-lite"/>
    </source>
</evidence>